<dbReference type="Proteomes" id="UP000240978">
    <property type="component" value="Unassembled WGS sequence"/>
</dbReference>
<accession>A0A2P8G4W3</accession>
<reference evidence="2 3" key="1">
    <citation type="submission" date="2018-03" db="EMBL/GenBank/DDBJ databases">
        <title>Genomic Encyclopedia of Archaeal and Bacterial Type Strains, Phase II (KMG-II): from individual species to whole genera.</title>
        <authorList>
            <person name="Goeker M."/>
        </authorList>
    </citation>
    <scope>NUCLEOTIDE SEQUENCE [LARGE SCALE GENOMIC DNA]</scope>
    <source>
        <strain evidence="2 3">DSM 18107</strain>
    </source>
</reference>
<sequence>MTIADINASLQAQLPNITLSPALFENDAALTPLLQMYFFEDNGAIHIKADAGSYNFDQTNGTIRFSGIGQSGPFRGLTMPKVLIKMVDGAPQLAIRSTPPDDSTITALFPSLNAPVLQELPCKEISFYWDSYDSETDNTLQGFYFEGNLDFSIAPLNVLSFIFPATDPPSTLWGQIKMRGTSSAKATQYVPDMMLIMDSTADQATLGPFTLEGPRLQINSNPYFNTSDLRWQTDSKIHVSMLVAFKDTWFELVLSLNDASGNIIFNARLDTPLGGALADIVQLTGGTPLHIPGFTISKPNDLLLKDILINYDTIGKKINLLSVEVGMSDGEKWQLWDQVYLEQIDVKFLLTPKSTGNGYDIGGMISGVISGWLSLSAGFSTNGNYSFYGRLANPDKPLTMQELYTFFTGDTQAQDFPDIEIDAFYFELNRTPDGKGGSNYSFQGNIVLEGDWDLLNTPTKISLNGLNFYLDRQEDASINFKAGGILDIADYSLSLEAAYSTDQKWVFTGELDLSDEKPGIGDMNTRVDTAYPNKPSKPVGIPPFLRSWYVQSLYVQYATLKKNLDLTMSIKNGAYAWLEMDFGIHLIHSDAAFDKVLDGAIKIDTTIKSKNIQAEFDLVFEESATTTQPPVKTYTMRGNYVTAPQTAPSLSDLLLYLAKNNPIDSKLPAELNFDAAIEGLSIEVQKSGEAQTKLQLAGTFSFEIANTTWDLYLAYTNDVRFDTGQPTSTADPAATPYVFGVAIDGLIDLSHLPLVGKAPGVDKLRLDKLGFFYTNATFSQQDQKLFFNIPAIGDPGRLAPDPTSAFLTHSGFSVIAVFGNEQDGAVNNTGTMPLPIDTGMSVPGHTAFAPNMAAPKDPVSWLELNKTLGPVSLQKIGMAYTKASKPDIQLGTIAFYVDGGFKIGGLEMALDRLGLSFNIPKPGKKGASFNPIHDIAFRLGGLFVNYQAPDMQIAGGFVSLPDDKGVNFIGEFIVQAGPFGLQAYGGFSNDMGHPSLFVFLHLNVPIGGPPFFFINGLAGGFGVNRAFVLPTFNQLANYPFLPASNTIPTAANLGTDAATKLDTMSMALTNLARYLPVQEGEYWFALGLDASSFEMIEISAVLSVAFGVKFQVGLVGSAAMTIPVKEPEPIAYIQIDFEVNFSPSDGLLASLGTITPASYLYAGFVHLSGGFAFYTWFSGTHKGDFVVTIGGYNPHYQRPAYYPDVPRLRMGFAMDSLNIAGLSYFALTGNAIMAGIAFHATWTRGPLNAWFDVGMDFLIGWKPYHYEADAYIGIDISLVINVLFVHTRINISAAVMLDIWGPSFGGKARVELHIISFTIHFGAEEQLPPAVDWTQFREFLPNINNKATLPKEAAAGNPPLVNLTVTKGLMKTYSPSEDPDGLDWLIDANNFEIHSQTIAATTDAIFNNGASLKSYTAYVDPANLDASIKNAINNHQDAPFFAYKPEQDNPAWNTLSFGIPPMALTNIQAIHNVTIQALDDNGQPGRYVTELVLVLQTNSVQTALWGNAGAKTISLKGSDAVIKGALNGFTMMPMRWFPARTAFIAYYYLVFDTNNLFLEQDILPTFNTSPVNNPDAVYTSMDNGNAFSNTVTQRASVLDLLQQQGFGYLDLKNDGLLNTDQYTAEPILAHFS</sequence>
<dbReference type="Pfam" id="PF20248">
    <property type="entry name" value="DUF6603"/>
    <property type="match status" value="1"/>
</dbReference>
<dbReference type="EMBL" id="PYGK01000007">
    <property type="protein sequence ID" value="PSL29021.1"/>
    <property type="molecule type" value="Genomic_DNA"/>
</dbReference>
<name>A0A2P8G4W3_9BACT</name>
<feature type="domain" description="DUF6603" evidence="1">
    <location>
        <begin position="864"/>
        <end position="1394"/>
    </location>
</feature>
<dbReference type="RefSeq" id="WP_106603408.1">
    <property type="nucleotide sequence ID" value="NZ_PYGK01000007.1"/>
</dbReference>
<organism evidence="2 3">
    <name type="scientific">Chitinophaga ginsengisoli</name>
    <dbReference type="NCBI Taxonomy" id="363837"/>
    <lineage>
        <taxon>Bacteria</taxon>
        <taxon>Pseudomonadati</taxon>
        <taxon>Bacteroidota</taxon>
        <taxon>Chitinophagia</taxon>
        <taxon>Chitinophagales</taxon>
        <taxon>Chitinophagaceae</taxon>
        <taxon>Chitinophaga</taxon>
    </lineage>
</organism>
<evidence type="ECO:0000259" key="1">
    <source>
        <dbReference type="Pfam" id="PF20248"/>
    </source>
</evidence>
<comment type="caution">
    <text evidence="2">The sequence shown here is derived from an EMBL/GenBank/DDBJ whole genome shotgun (WGS) entry which is preliminary data.</text>
</comment>
<protein>
    <recommendedName>
        <fullName evidence="1">DUF6603 domain-containing protein</fullName>
    </recommendedName>
</protein>
<dbReference type="OrthoDB" id="535891at2"/>
<evidence type="ECO:0000313" key="2">
    <source>
        <dbReference type="EMBL" id="PSL29021.1"/>
    </source>
</evidence>
<dbReference type="InterPro" id="IPR046538">
    <property type="entry name" value="DUF6603"/>
</dbReference>
<keyword evidence="3" id="KW-1185">Reference proteome</keyword>
<proteinExistence type="predicted"/>
<evidence type="ECO:0000313" key="3">
    <source>
        <dbReference type="Proteomes" id="UP000240978"/>
    </source>
</evidence>
<gene>
    <name evidence="2" type="ORF">CLV42_107167</name>
</gene>